<proteinExistence type="predicted"/>
<feature type="signal peptide" evidence="1">
    <location>
        <begin position="1"/>
        <end position="21"/>
    </location>
</feature>
<evidence type="ECO:0000313" key="2">
    <source>
        <dbReference type="EMBL" id="NGO37934.1"/>
    </source>
</evidence>
<evidence type="ECO:0000256" key="1">
    <source>
        <dbReference type="SAM" id="SignalP"/>
    </source>
</evidence>
<organism evidence="2 3">
    <name type="scientific">Limisphaera ngatamarikiensis</name>
    <dbReference type="NCBI Taxonomy" id="1324935"/>
    <lineage>
        <taxon>Bacteria</taxon>
        <taxon>Pseudomonadati</taxon>
        <taxon>Verrucomicrobiota</taxon>
        <taxon>Verrucomicrobiia</taxon>
        <taxon>Limisphaerales</taxon>
        <taxon>Limisphaeraceae</taxon>
        <taxon>Limisphaera</taxon>
    </lineage>
</organism>
<dbReference type="RefSeq" id="WP_165105186.1">
    <property type="nucleotide sequence ID" value="NZ_JAAKYA010000006.1"/>
</dbReference>
<name>A0A6M1RR71_9BACT</name>
<protein>
    <submittedName>
        <fullName evidence="2">Uncharacterized protein</fullName>
    </submittedName>
</protein>
<dbReference type="Proteomes" id="UP000477311">
    <property type="component" value="Unassembled WGS sequence"/>
</dbReference>
<dbReference type="AlphaFoldDB" id="A0A6M1RR71"/>
<feature type="chain" id="PRO_5026663292" evidence="1">
    <location>
        <begin position="22"/>
        <end position="211"/>
    </location>
</feature>
<evidence type="ECO:0000313" key="3">
    <source>
        <dbReference type="Proteomes" id="UP000477311"/>
    </source>
</evidence>
<accession>A0A6M1RR71</accession>
<keyword evidence="3" id="KW-1185">Reference proteome</keyword>
<reference evidence="2 3" key="1">
    <citation type="submission" date="2020-02" db="EMBL/GenBank/DDBJ databases">
        <title>Draft genome sequence of Limisphaera ngatamarikiensis NGM72.4T, a thermophilic Verrucomicrobia grouped in subdivision 3.</title>
        <authorList>
            <person name="Carere C.R."/>
            <person name="Steen J."/>
            <person name="Hugenholtz P."/>
            <person name="Stott M.B."/>
        </authorList>
    </citation>
    <scope>NUCLEOTIDE SEQUENCE [LARGE SCALE GENOMIC DNA]</scope>
    <source>
        <strain evidence="2 3">NGM72.4</strain>
    </source>
</reference>
<dbReference type="EMBL" id="JAAKYA010000006">
    <property type="protein sequence ID" value="NGO37934.1"/>
    <property type="molecule type" value="Genomic_DNA"/>
</dbReference>
<sequence length="211" mass="22507">MRTKALLAAAAFAAGLAASMAQNVYSLNVVGYYNITVPPNSFALIANQLNTTNNTIAALLPSVPPGTQLFKYSGGAWTAYMFDEFDLVWTPNGDATLNPGEGAFIKNNTSQPMTITFVGEVMQGELSVAIPAGYAVVSSMVPQAGDLPSLSFPAQPGDQVFKYVPSSGYTAYMFDEFEMAWTPSNPQVGVGEAFFSRKAAAANWVRNFTVQ</sequence>
<keyword evidence="1" id="KW-0732">Signal</keyword>
<comment type="caution">
    <text evidence="2">The sequence shown here is derived from an EMBL/GenBank/DDBJ whole genome shotgun (WGS) entry which is preliminary data.</text>
</comment>
<gene>
    <name evidence="2" type="ORF">G4L39_00745</name>
</gene>